<evidence type="ECO:0000256" key="1">
    <source>
        <dbReference type="SAM" id="MobiDB-lite"/>
    </source>
</evidence>
<dbReference type="PANTHER" id="PTHR31084:SF19">
    <property type="entry name" value="GLYCOSYL HYDROLASE FAMILY 95 N-TERMINAL DOMAIN-CONTAINING PROTEIN"/>
    <property type="match status" value="1"/>
</dbReference>
<dbReference type="InterPro" id="IPR027414">
    <property type="entry name" value="GH95_N_dom"/>
</dbReference>
<feature type="domain" description="Glycosyl hydrolase family 95 catalytic" evidence="5">
    <location>
        <begin position="360"/>
        <end position="772"/>
    </location>
</feature>
<evidence type="ECO:0000259" key="3">
    <source>
        <dbReference type="Pfam" id="PF14498"/>
    </source>
</evidence>
<proteinExistence type="predicted"/>
<evidence type="ECO:0000256" key="2">
    <source>
        <dbReference type="SAM" id="Phobius"/>
    </source>
</evidence>
<dbReference type="Proteomes" id="UP001470230">
    <property type="component" value="Unassembled WGS sequence"/>
</dbReference>
<dbReference type="InterPro" id="IPR008928">
    <property type="entry name" value="6-hairpin_glycosidase_sf"/>
</dbReference>
<evidence type="ECO:0000313" key="6">
    <source>
        <dbReference type="EMBL" id="KAK8881037.1"/>
    </source>
</evidence>
<keyword evidence="2" id="KW-1133">Transmembrane helix</keyword>
<comment type="caution">
    <text evidence="6">The sequence shown here is derived from an EMBL/GenBank/DDBJ whole genome shotgun (WGS) entry which is preliminary data.</text>
</comment>
<evidence type="ECO:0000313" key="7">
    <source>
        <dbReference type="Proteomes" id="UP001470230"/>
    </source>
</evidence>
<keyword evidence="2" id="KW-0812">Transmembrane</keyword>
<dbReference type="Pfam" id="PF14498">
    <property type="entry name" value="Glyco_hyd_65N_2"/>
    <property type="match status" value="1"/>
</dbReference>
<protein>
    <recommendedName>
        <fullName evidence="8">Glycosyl hydrolase family 95 N-terminal domain-containing protein</fullName>
    </recommendedName>
</protein>
<evidence type="ECO:0000259" key="5">
    <source>
        <dbReference type="Pfam" id="PF22124"/>
    </source>
</evidence>
<dbReference type="SUPFAM" id="SSF48208">
    <property type="entry name" value="Six-hairpin glycosidases"/>
    <property type="match status" value="1"/>
</dbReference>
<dbReference type="Pfam" id="PF22124">
    <property type="entry name" value="Glyco_hydro_95_cat"/>
    <property type="match status" value="1"/>
</dbReference>
<dbReference type="Gene3D" id="1.50.10.10">
    <property type="match status" value="1"/>
</dbReference>
<reference evidence="6 7" key="1">
    <citation type="submission" date="2024-04" db="EMBL/GenBank/DDBJ databases">
        <title>Tritrichomonas musculus Genome.</title>
        <authorList>
            <person name="Alves-Ferreira E."/>
            <person name="Grigg M."/>
            <person name="Lorenzi H."/>
            <person name="Galac M."/>
        </authorList>
    </citation>
    <scope>NUCLEOTIDE SEQUENCE [LARGE SCALE GENOMIC DNA]</scope>
    <source>
        <strain evidence="6 7">EAF2021</strain>
    </source>
</reference>
<keyword evidence="7" id="KW-1185">Reference proteome</keyword>
<dbReference type="Pfam" id="PF21307">
    <property type="entry name" value="Glyco_hydro_95_C"/>
    <property type="match status" value="1"/>
</dbReference>
<name>A0ABR2JQP4_9EUKA</name>
<keyword evidence="2" id="KW-0472">Membrane</keyword>
<feature type="domain" description="Glycosyl hydrolase family 95 N-terminal" evidence="3">
    <location>
        <begin position="63"/>
        <end position="331"/>
    </location>
</feature>
<dbReference type="InterPro" id="IPR012341">
    <property type="entry name" value="6hp_glycosidase-like_sf"/>
</dbReference>
<dbReference type="EMBL" id="JAPFFF010000010">
    <property type="protein sequence ID" value="KAK8881037.1"/>
    <property type="molecule type" value="Genomic_DNA"/>
</dbReference>
<dbReference type="PIRSF" id="PIRSF007663">
    <property type="entry name" value="UCP007663"/>
    <property type="match status" value="1"/>
</dbReference>
<dbReference type="InterPro" id="IPR016518">
    <property type="entry name" value="Alpha-L-fucosidase"/>
</dbReference>
<dbReference type="InterPro" id="IPR049053">
    <property type="entry name" value="AFCA-like_C"/>
</dbReference>
<dbReference type="PANTHER" id="PTHR31084">
    <property type="entry name" value="ALPHA-L-FUCOSIDASE 2"/>
    <property type="match status" value="1"/>
</dbReference>
<sequence length="874" mass="100778">MINIFSHRSHNSYCYSYWLSIGKILLWFIILFTEIYLIKLACLHQKINFQFFSTIRDFNTLKMWYNKPSTEIPLKNIESRRFKFKRTHDNLIWQQNTLPIGNSYLGANIFGEISTERVTFNEKSLWTGGPSKKRPDYNGGNIKSAGQNGKLFREIRKLFKEGENDKAAQKCQTLLGQNPNESFGSFQCFGELQFHFLRVLKEKVFDYIRYLDLNMATAHVNYKYRNEKGEVSSVEREFFASYPDNVVCMRFISTSEMTIEAKFNLSHDGKTTVDDNEITVEGELEDNQLKFNGKMVVVVKDGKVKKKANSLLIVDTTDVAFFVSAATDYNNSYPVYRTGETAEELDKRVQSVIEKAVLKGYEKVKESHLTDYCSIFNRVKIDIGQETPQIPTDELLSTYKFHFTESIQKVPNEGELAPYFRYLEVLLFQYGRYLDISSSRVGSLPPNLQGVWNDQTIDVPWASDYHININLQMNYWPTFSTNMAECGPPLLDFIESFREPGKVTSLIYTGIRDERGFMTHHRLNPFGWTAPGQKFKFGWAPTSLLWILHNVYELFLYTNNVTLLRERIYPLLRDEALYFEKLLIFDEKNNRTITSPTSSPEQGPPTNGNTFEQTNLWQHFTNTLNAAKILNVDSEHYGRWQSLIDSFKPIEIGLSGQIKEWFCEKELGSMGEPKHRHLSHLLGLFPYNLINDEHKEWLDAAVVSLNDRGDETTGWGMGQRINAWARVGDGDRAFKLIQYLLKNGIYSNLWDTHPPFQIDGNFGATSGMTEMLFQSTFNKIKILPALPNVWMKSGMFKGLVAKGNIVVSCWWKDGKAREIIIEPRFDAEIEIDCIGINNATVIEKESGKNVGFRSIKKDKIVLDVKANCLYVIKN</sequence>
<accession>A0ABR2JQP4</accession>
<feature type="transmembrane region" description="Helical" evidence="2">
    <location>
        <begin position="12"/>
        <end position="38"/>
    </location>
</feature>
<feature type="region of interest" description="Disordered" evidence="1">
    <location>
        <begin position="593"/>
        <end position="612"/>
    </location>
</feature>
<organism evidence="6 7">
    <name type="scientific">Tritrichomonas musculus</name>
    <dbReference type="NCBI Taxonomy" id="1915356"/>
    <lineage>
        <taxon>Eukaryota</taxon>
        <taxon>Metamonada</taxon>
        <taxon>Parabasalia</taxon>
        <taxon>Tritrichomonadida</taxon>
        <taxon>Tritrichomonadidae</taxon>
        <taxon>Tritrichomonas</taxon>
    </lineage>
</organism>
<evidence type="ECO:0008006" key="8">
    <source>
        <dbReference type="Google" id="ProtNLM"/>
    </source>
</evidence>
<gene>
    <name evidence="6" type="ORF">M9Y10_003764</name>
</gene>
<dbReference type="InterPro" id="IPR054363">
    <property type="entry name" value="GH95_cat"/>
</dbReference>
<feature type="domain" description="Alpha fucosidase A-like C-terminal" evidence="4">
    <location>
        <begin position="774"/>
        <end position="872"/>
    </location>
</feature>
<evidence type="ECO:0000259" key="4">
    <source>
        <dbReference type="Pfam" id="PF21307"/>
    </source>
</evidence>